<evidence type="ECO:0000256" key="5">
    <source>
        <dbReference type="ARBA" id="ARBA00022670"/>
    </source>
</evidence>
<dbReference type="PANTHER" id="PTHR11705">
    <property type="entry name" value="PROTEASE FAMILY M14 CARBOXYPEPTIDASE A,B"/>
    <property type="match status" value="1"/>
</dbReference>
<dbReference type="Proteomes" id="UP000271241">
    <property type="component" value="Unassembled WGS sequence"/>
</dbReference>
<dbReference type="EMBL" id="KZ992483">
    <property type="protein sequence ID" value="RKP09872.1"/>
    <property type="molecule type" value="Genomic_DNA"/>
</dbReference>
<keyword evidence="18" id="KW-1185">Reference proteome</keyword>
<evidence type="ECO:0000313" key="18">
    <source>
        <dbReference type="Proteomes" id="UP000271241"/>
    </source>
</evidence>
<proteinExistence type="inferred from homology"/>
<dbReference type="PRINTS" id="PR00765">
    <property type="entry name" value="CRBOXYPTASEA"/>
</dbReference>
<dbReference type="SUPFAM" id="SSF53187">
    <property type="entry name" value="Zn-dependent exopeptidases"/>
    <property type="match status" value="1"/>
</dbReference>
<dbReference type="AlphaFoldDB" id="A0A4P9XV46"/>
<keyword evidence="13" id="KW-1015">Disulfide bond</keyword>
<dbReference type="GO" id="GO:0005615">
    <property type="term" value="C:extracellular space"/>
    <property type="evidence" value="ECO:0007669"/>
    <property type="project" value="TreeGrafter"/>
</dbReference>
<dbReference type="Gene3D" id="3.30.70.340">
    <property type="entry name" value="Metallocarboxypeptidase-like"/>
    <property type="match status" value="1"/>
</dbReference>
<keyword evidence="4" id="KW-0121">Carboxypeptidase</keyword>
<comment type="similarity">
    <text evidence="3 14">Belongs to the peptidase M14 family.</text>
</comment>
<evidence type="ECO:0000256" key="4">
    <source>
        <dbReference type="ARBA" id="ARBA00022645"/>
    </source>
</evidence>
<dbReference type="Pfam" id="PF02244">
    <property type="entry name" value="Propep_M14"/>
    <property type="match status" value="1"/>
</dbReference>
<dbReference type="FunFam" id="3.40.630.10:FF:000084">
    <property type="entry name" value="Carboxypeptidase B2"/>
    <property type="match status" value="1"/>
</dbReference>
<evidence type="ECO:0000256" key="11">
    <source>
        <dbReference type="ARBA" id="ARBA00023049"/>
    </source>
</evidence>
<keyword evidence="11" id="KW-0482">Metalloprotease</keyword>
<evidence type="ECO:0000313" key="17">
    <source>
        <dbReference type="EMBL" id="RKP09872.1"/>
    </source>
</evidence>
<dbReference type="Gene3D" id="3.40.630.10">
    <property type="entry name" value="Zn peptidases"/>
    <property type="match status" value="1"/>
</dbReference>
<keyword evidence="10" id="KW-0843">Virulence</keyword>
<keyword evidence="5" id="KW-0645">Protease</keyword>
<evidence type="ECO:0000256" key="13">
    <source>
        <dbReference type="ARBA" id="ARBA00023157"/>
    </source>
</evidence>
<evidence type="ECO:0000256" key="3">
    <source>
        <dbReference type="ARBA" id="ARBA00005988"/>
    </source>
</evidence>
<evidence type="ECO:0000256" key="7">
    <source>
        <dbReference type="ARBA" id="ARBA00022729"/>
    </source>
</evidence>
<dbReference type="GO" id="GO:0006508">
    <property type="term" value="P:proteolysis"/>
    <property type="evidence" value="ECO:0007669"/>
    <property type="project" value="UniProtKB-KW"/>
</dbReference>
<feature type="region of interest" description="Disordered" evidence="15">
    <location>
        <begin position="149"/>
        <end position="179"/>
    </location>
</feature>
<evidence type="ECO:0000256" key="9">
    <source>
        <dbReference type="ARBA" id="ARBA00022833"/>
    </source>
</evidence>
<dbReference type="InterPro" id="IPR000834">
    <property type="entry name" value="Peptidase_M14"/>
</dbReference>
<reference evidence="18" key="1">
    <citation type="journal article" date="2018" name="Nat. Microbiol.">
        <title>Leveraging single-cell genomics to expand the fungal tree of life.</title>
        <authorList>
            <person name="Ahrendt S.R."/>
            <person name="Quandt C.A."/>
            <person name="Ciobanu D."/>
            <person name="Clum A."/>
            <person name="Salamov A."/>
            <person name="Andreopoulos B."/>
            <person name="Cheng J.F."/>
            <person name="Woyke T."/>
            <person name="Pelin A."/>
            <person name="Henrissat B."/>
            <person name="Reynolds N.K."/>
            <person name="Benny G.L."/>
            <person name="Smith M.E."/>
            <person name="James T.Y."/>
            <person name="Grigoriev I.V."/>
        </authorList>
    </citation>
    <scope>NUCLEOTIDE SEQUENCE [LARGE SCALE GENOMIC DNA]</scope>
    <source>
        <strain evidence="18">RSA 1356</strain>
    </source>
</reference>
<feature type="non-terminal residue" evidence="17">
    <location>
        <position position="422"/>
    </location>
</feature>
<evidence type="ECO:0000256" key="2">
    <source>
        <dbReference type="ARBA" id="ARBA00003091"/>
    </source>
</evidence>
<evidence type="ECO:0000256" key="8">
    <source>
        <dbReference type="ARBA" id="ARBA00022801"/>
    </source>
</evidence>
<evidence type="ECO:0000256" key="12">
    <source>
        <dbReference type="ARBA" id="ARBA00023145"/>
    </source>
</evidence>
<dbReference type="PROSITE" id="PS52035">
    <property type="entry name" value="PEPTIDASE_M14"/>
    <property type="match status" value="1"/>
</dbReference>
<evidence type="ECO:0000256" key="10">
    <source>
        <dbReference type="ARBA" id="ARBA00023026"/>
    </source>
</evidence>
<evidence type="ECO:0000259" key="16">
    <source>
        <dbReference type="PROSITE" id="PS52035"/>
    </source>
</evidence>
<keyword evidence="9" id="KW-0862">Zinc</keyword>
<keyword evidence="7" id="KW-0732">Signal</keyword>
<evidence type="ECO:0000256" key="1">
    <source>
        <dbReference type="ARBA" id="ARBA00001947"/>
    </source>
</evidence>
<name>A0A4P9XV46_9FUNG</name>
<dbReference type="InterPro" id="IPR036990">
    <property type="entry name" value="M14A-like_propep"/>
</dbReference>
<feature type="non-terminal residue" evidence="17">
    <location>
        <position position="1"/>
    </location>
</feature>
<dbReference type="GO" id="GO:0004181">
    <property type="term" value="F:metallocarboxypeptidase activity"/>
    <property type="evidence" value="ECO:0007669"/>
    <property type="project" value="InterPro"/>
</dbReference>
<dbReference type="GO" id="GO:0008270">
    <property type="term" value="F:zinc ion binding"/>
    <property type="evidence" value="ECO:0007669"/>
    <property type="project" value="InterPro"/>
</dbReference>
<dbReference type="CDD" id="cd03860">
    <property type="entry name" value="M14_CP_A-B_like"/>
    <property type="match status" value="1"/>
</dbReference>
<accession>A0A4P9XV46</accession>
<feature type="active site" description="Proton donor/acceptor" evidence="14">
    <location>
        <position position="395"/>
    </location>
</feature>
<evidence type="ECO:0000256" key="6">
    <source>
        <dbReference type="ARBA" id="ARBA00022723"/>
    </source>
</evidence>
<sequence>VRYDGHQVLRVRVGNEAEMNVLAAAIEQHKLDIWSPIRVGHVDVRVAPSANTTVAQMIGLPYTVLISDVQTLVAQQQMPAYAVNNTDGRLPRRLSQEFFKQYQGFEEQAALFAEIADYFSDWAERVSLGRTYEGREIFGIRIHRHHNRHPLAKSKDAAGKDDKEAAAYAEHERRSDTADETPRRIVIVGGTHAREWVSTAVASYLAYALASGYASNPQIGKMVDEFEFTIFPLINADGYEYSRTTDRLWRKNRQPTTSPHCTGTDLNRNWDYQWGRSSTDRDSCSEYYAGSEAFSAPEVHALAQYLKERKTAIAFLDLHSYSQLWMHPFAARCRRVPDNKENMLELALGAAETLRRVNGVRYDVGSACQIIYQQFGTALDWVHAKAHVPYSYWIELRDTGAHGFLLPPEQIIPSGEETFAAL</sequence>
<dbReference type="SUPFAM" id="SSF54897">
    <property type="entry name" value="Protease propeptides/inhibitors"/>
    <property type="match status" value="1"/>
</dbReference>
<feature type="domain" description="Peptidase M14" evidence="16">
    <location>
        <begin position="101"/>
        <end position="422"/>
    </location>
</feature>
<gene>
    <name evidence="17" type="ORF">THASP1DRAFT_9178</name>
</gene>
<comment type="cofactor">
    <cofactor evidence="1">
        <name>Zn(2+)</name>
        <dbReference type="ChEBI" id="CHEBI:29105"/>
    </cofactor>
</comment>
<keyword evidence="8" id="KW-0378">Hydrolase</keyword>
<keyword evidence="6" id="KW-0479">Metal-binding</keyword>
<organism evidence="17 18">
    <name type="scientific">Thamnocephalis sphaerospora</name>
    <dbReference type="NCBI Taxonomy" id="78915"/>
    <lineage>
        <taxon>Eukaryota</taxon>
        <taxon>Fungi</taxon>
        <taxon>Fungi incertae sedis</taxon>
        <taxon>Zoopagomycota</taxon>
        <taxon>Zoopagomycotina</taxon>
        <taxon>Zoopagomycetes</taxon>
        <taxon>Zoopagales</taxon>
        <taxon>Sigmoideomycetaceae</taxon>
        <taxon>Thamnocephalis</taxon>
    </lineage>
</organism>
<dbReference type="InterPro" id="IPR003146">
    <property type="entry name" value="M14A_act_pep"/>
</dbReference>
<protein>
    <recommendedName>
        <fullName evidence="16">Peptidase M14 domain-containing protein</fullName>
    </recommendedName>
</protein>
<dbReference type="PANTHER" id="PTHR11705:SF143">
    <property type="entry name" value="SLL0236 PROTEIN"/>
    <property type="match status" value="1"/>
</dbReference>
<dbReference type="OrthoDB" id="3626597at2759"/>
<comment type="function">
    <text evidence="2">Extracellular metalloprotease that contributes to pathogenicity.</text>
</comment>
<evidence type="ECO:0000256" key="15">
    <source>
        <dbReference type="SAM" id="MobiDB-lite"/>
    </source>
</evidence>
<dbReference type="STRING" id="78915.A0A4P9XV46"/>
<keyword evidence="12" id="KW-0865">Zymogen</keyword>
<dbReference type="Pfam" id="PF00246">
    <property type="entry name" value="Peptidase_M14"/>
    <property type="match status" value="1"/>
</dbReference>
<feature type="compositionally biased region" description="Basic and acidic residues" evidence="15">
    <location>
        <begin position="153"/>
        <end position="179"/>
    </location>
</feature>
<evidence type="ECO:0000256" key="14">
    <source>
        <dbReference type="PROSITE-ProRule" id="PRU01379"/>
    </source>
</evidence>
<dbReference type="SMART" id="SM00631">
    <property type="entry name" value="Zn_pept"/>
    <property type="match status" value="1"/>
</dbReference>